<dbReference type="OrthoDB" id="2418342at2"/>
<protein>
    <submittedName>
        <fullName evidence="1">Uncharacterized protein</fullName>
    </submittedName>
</protein>
<evidence type="ECO:0000313" key="1">
    <source>
        <dbReference type="EMBL" id="TDM01608.1"/>
    </source>
</evidence>
<keyword evidence="2" id="KW-1185">Reference proteome</keyword>
<proteinExistence type="predicted"/>
<organism evidence="1 2">
    <name type="scientific">Macrococcus hajekii</name>
    <dbReference type="NCBI Taxonomy" id="198482"/>
    <lineage>
        <taxon>Bacteria</taxon>
        <taxon>Bacillati</taxon>
        <taxon>Bacillota</taxon>
        <taxon>Bacilli</taxon>
        <taxon>Bacillales</taxon>
        <taxon>Staphylococcaceae</taxon>
        <taxon>Macrococcus</taxon>
    </lineage>
</organism>
<comment type="caution">
    <text evidence="1">The sequence shown here is derived from an EMBL/GenBank/DDBJ whole genome shotgun (WGS) entry which is preliminary data.</text>
</comment>
<dbReference type="Proteomes" id="UP000295328">
    <property type="component" value="Unassembled WGS sequence"/>
</dbReference>
<name>A0A4R6BJ29_9STAP</name>
<gene>
    <name evidence="1" type="ORF">ERX37_08935</name>
</gene>
<evidence type="ECO:0000313" key="2">
    <source>
        <dbReference type="Proteomes" id="UP000295328"/>
    </source>
</evidence>
<accession>A0A4R6BJ29</accession>
<sequence>MAVTKMWFTYGAAGREDWYAETPYGEVQVQDNEYPGFSDFQNHEIADVVFYTAAEGLTDKYEPEGITAEGYARVAKGGTGIHKYMLGDNGVVYEMIAPKDQSSFSSGFGEYDDGMKGNYTPTQKFEVSNDETAQAKWKEILKKYQ</sequence>
<dbReference type="AlphaFoldDB" id="A0A4R6BJ29"/>
<reference evidence="1 2" key="1">
    <citation type="submission" date="2019-01" db="EMBL/GenBank/DDBJ databases">
        <title>Draft genome sequences of the type strains of six Macrococcus species.</title>
        <authorList>
            <person name="Mazhar S."/>
            <person name="Altermann E."/>
            <person name="Hill C."/>
            <person name="Mcauliffe O."/>
        </authorList>
    </citation>
    <scope>NUCLEOTIDE SEQUENCE [LARGE SCALE GENOMIC DNA]</scope>
    <source>
        <strain evidence="1 2">CCM4809</strain>
    </source>
</reference>
<dbReference type="EMBL" id="SCWE01000003">
    <property type="protein sequence ID" value="TDM01608.1"/>
    <property type="molecule type" value="Genomic_DNA"/>
</dbReference>
<dbReference type="RefSeq" id="WP_133430330.1">
    <property type="nucleotide sequence ID" value="NZ_BMCC01000001.1"/>
</dbReference>